<feature type="domain" description="DJ-1/PfpI" evidence="1">
    <location>
        <begin position="237"/>
        <end position="411"/>
    </location>
</feature>
<dbReference type="CDD" id="cd03139">
    <property type="entry name" value="GATase1_PfpI_2"/>
    <property type="match status" value="2"/>
</dbReference>
<dbReference type="PANTHER" id="PTHR43130">
    <property type="entry name" value="ARAC-FAMILY TRANSCRIPTIONAL REGULATOR"/>
    <property type="match status" value="1"/>
</dbReference>
<protein>
    <recommendedName>
        <fullName evidence="1">DJ-1/PfpI domain-containing protein</fullName>
    </recommendedName>
</protein>
<dbReference type="EMBL" id="CAXAMN010021650">
    <property type="protein sequence ID" value="CAK9061898.1"/>
    <property type="molecule type" value="Genomic_DNA"/>
</dbReference>
<dbReference type="Pfam" id="PF01965">
    <property type="entry name" value="DJ-1_PfpI"/>
    <property type="match status" value="2"/>
</dbReference>
<dbReference type="InterPro" id="IPR002818">
    <property type="entry name" value="DJ-1/PfpI"/>
</dbReference>
<accession>A0ABP0NEK8</accession>
<feature type="domain" description="DJ-1/PfpI" evidence="1">
    <location>
        <begin position="16"/>
        <end position="190"/>
    </location>
</feature>
<evidence type="ECO:0000313" key="2">
    <source>
        <dbReference type="EMBL" id="CAK9061898.1"/>
    </source>
</evidence>
<dbReference type="Proteomes" id="UP001642484">
    <property type="component" value="Unassembled WGS sequence"/>
</dbReference>
<comment type="caution">
    <text evidence="2">The sequence shown here is derived from an EMBL/GenBank/DDBJ whole genome shotgun (WGS) entry which is preliminary data.</text>
</comment>
<keyword evidence="3" id="KW-1185">Reference proteome</keyword>
<dbReference type="InterPro" id="IPR052158">
    <property type="entry name" value="INH-QAR"/>
</dbReference>
<gene>
    <name evidence="2" type="ORF">CCMP2556_LOCUS30439</name>
</gene>
<proteinExistence type="predicted"/>
<reference evidence="2 3" key="1">
    <citation type="submission" date="2024-02" db="EMBL/GenBank/DDBJ databases">
        <authorList>
            <person name="Chen Y."/>
            <person name="Shah S."/>
            <person name="Dougan E. K."/>
            <person name="Thang M."/>
            <person name="Chan C."/>
        </authorList>
    </citation>
    <scope>NUCLEOTIDE SEQUENCE [LARGE SCALE GENOMIC DNA]</scope>
</reference>
<evidence type="ECO:0000259" key="1">
    <source>
        <dbReference type="Pfam" id="PF01965"/>
    </source>
</evidence>
<dbReference type="SUPFAM" id="SSF52317">
    <property type="entry name" value="Class I glutamine amidotransferase-like"/>
    <property type="match status" value="2"/>
</dbReference>
<sequence length="484" mass="53202">MDELRALVQRRGCIDVAVVLFDDYEMLDVYGPLELLACSKVLPHRESRGRMRIRFLSVAETKMAKPADGVTTMTDACVYDDAAAPADVLFVPGGLGTRALQHDAKFVARLAELAARATVVLSVCTGSLLLAASGALSGKKATTNKVAFDEIASQHPSVQWQKAARWSVDGKFYTSSGVAAGIDLARFFLKELFSTKVAQMACNVAEYQHSEDADHDPFAHRTSKPVLKNSLGRTLRLVLVAYDQFEMLDTFGPLEMFAVANRLLVRQGEKPAFELTSVAEDQLTKSFEGPVFCMDQVLQNATRLEEIDLLLLPGGIGTIREIYNPLFQHSIRALVESSQRVMTVCTGSAILGSAGLLENRRGTTNKLAFDLMQLFAPRVKWFPTARWVVDGKFYTSSGVSAGTDLSLALLRELFGAQLATAVADHAEYCWEATDEGTVDPFTHTIPKQTLGHRIFTRVQKAVVGMIFWLGFKCGFKMQITRSLI</sequence>
<organism evidence="2 3">
    <name type="scientific">Durusdinium trenchii</name>
    <dbReference type="NCBI Taxonomy" id="1381693"/>
    <lineage>
        <taxon>Eukaryota</taxon>
        <taxon>Sar</taxon>
        <taxon>Alveolata</taxon>
        <taxon>Dinophyceae</taxon>
        <taxon>Suessiales</taxon>
        <taxon>Symbiodiniaceae</taxon>
        <taxon>Durusdinium</taxon>
    </lineage>
</organism>
<dbReference type="PANTHER" id="PTHR43130:SF15">
    <property type="entry name" value="THIJ_PFPI FAMILY PROTEIN (AFU_ORTHOLOGUE AFUA_5G14240)"/>
    <property type="match status" value="1"/>
</dbReference>
<evidence type="ECO:0000313" key="3">
    <source>
        <dbReference type="Proteomes" id="UP001642484"/>
    </source>
</evidence>
<name>A0ABP0NEK8_9DINO</name>
<dbReference type="Gene3D" id="3.40.50.880">
    <property type="match status" value="2"/>
</dbReference>
<dbReference type="InterPro" id="IPR029062">
    <property type="entry name" value="Class_I_gatase-like"/>
</dbReference>